<evidence type="ECO:0000259" key="1">
    <source>
        <dbReference type="Pfam" id="PF03992"/>
    </source>
</evidence>
<evidence type="ECO:0000313" key="2">
    <source>
        <dbReference type="EMBL" id="GHI42820.1"/>
    </source>
</evidence>
<dbReference type="InterPro" id="IPR007138">
    <property type="entry name" value="ABM_dom"/>
</dbReference>
<comment type="caution">
    <text evidence="2">The sequence shown here is derived from an EMBL/GenBank/DDBJ whole genome shotgun (WGS) entry which is preliminary data.</text>
</comment>
<dbReference type="EMBL" id="BNDY01000017">
    <property type="protein sequence ID" value="GHI42820.1"/>
    <property type="molecule type" value="Genomic_DNA"/>
</dbReference>
<sequence length="141" mass="15978">MRQNGPGEGGRAEAVQVPQVARHHLLFTRTGRDRTRGKPEMFAVIYRWSIKPDKEQQFADGWHRVTEAIHAQCGSYGSRLHRADDGTWVAYARWPDAESRERCAMPDPEGAAMMSDAIAERFPETRLQLVDDLLAEPVHPV</sequence>
<dbReference type="Proteomes" id="UP001050808">
    <property type="component" value="Unassembled WGS sequence"/>
</dbReference>
<dbReference type="Gene3D" id="3.30.70.100">
    <property type="match status" value="1"/>
</dbReference>
<dbReference type="InterPro" id="IPR011008">
    <property type="entry name" value="Dimeric_a/b-barrel"/>
</dbReference>
<gene>
    <name evidence="2" type="ORF">Sviol_72280</name>
</gene>
<accession>A0ABQ3QZW4</accession>
<evidence type="ECO:0000313" key="3">
    <source>
        <dbReference type="Proteomes" id="UP001050808"/>
    </source>
</evidence>
<feature type="domain" description="ABM" evidence="1">
    <location>
        <begin position="41"/>
        <end position="99"/>
    </location>
</feature>
<reference evidence="2" key="1">
    <citation type="submission" date="2024-05" db="EMBL/GenBank/DDBJ databases">
        <title>Whole genome shotgun sequence of Streptomyces violascens NBRC 12920.</title>
        <authorList>
            <person name="Komaki H."/>
            <person name="Tamura T."/>
        </authorList>
    </citation>
    <scope>NUCLEOTIDE SEQUENCE</scope>
    <source>
        <strain evidence="2">NBRC 12920</strain>
    </source>
</reference>
<name>A0ABQ3QZW4_9ACTN</name>
<protein>
    <recommendedName>
        <fullName evidence="1">ABM domain-containing protein</fullName>
    </recommendedName>
</protein>
<dbReference type="SUPFAM" id="SSF54909">
    <property type="entry name" value="Dimeric alpha+beta barrel"/>
    <property type="match status" value="1"/>
</dbReference>
<proteinExistence type="predicted"/>
<organism evidence="2 3">
    <name type="scientific">Streptomyces violascens</name>
    <dbReference type="NCBI Taxonomy" id="67381"/>
    <lineage>
        <taxon>Bacteria</taxon>
        <taxon>Bacillati</taxon>
        <taxon>Actinomycetota</taxon>
        <taxon>Actinomycetes</taxon>
        <taxon>Kitasatosporales</taxon>
        <taxon>Streptomycetaceae</taxon>
        <taxon>Streptomyces</taxon>
    </lineage>
</organism>
<keyword evidence="3" id="KW-1185">Reference proteome</keyword>
<dbReference type="Pfam" id="PF03992">
    <property type="entry name" value="ABM"/>
    <property type="match status" value="1"/>
</dbReference>